<accession>A0A7S7AGQ5</accession>
<name>A0A7S7AGQ5_9GAMM</name>
<dbReference type="RefSeq" id="WP_180046090.1">
    <property type="nucleotide sequence ID" value="NZ_CP048659.1"/>
</dbReference>
<dbReference type="InterPro" id="IPR023485">
    <property type="entry name" value="Ptyr_pPase"/>
</dbReference>
<dbReference type="Proteomes" id="UP000593966">
    <property type="component" value="Chromosome"/>
</dbReference>
<dbReference type="SMART" id="SM00226">
    <property type="entry name" value="LMWPc"/>
    <property type="match status" value="1"/>
</dbReference>
<dbReference type="AlphaFoldDB" id="A0A7S7AGQ5"/>
<feature type="domain" description="Phosphotyrosine protein phosphatase I" evidence="1">
    <location>
        <begin position="1"/>
        <end position="107"/>
    </location>
</feature>
<organism evidence="2 3">
    <name type="scientific">Acinetobacter piscicola</name>
    <dbReference type="NCBI Taxonomy" id="2006115"/>
    <lineage>
        <taxon>Bacteria</taxon>
        <taxon>Pseudomonadati</taxon>
        <taxon>Pseudomonadota</taxon>
        <taxon>Gammaproteobacteria</taxon>
        <taxon>Moraxellales</taxon>
        <taxon>Moraxellaceae</taxon>
        <taxon>Acinetobacter</taxon>
    </lineage>
</organism>
<protein>
    <submittedName>
        <fullName evidence="2">Protein tyrosine phosphatase</fullName>
    </submittedName>
</protein>
<evidence type="ECO:0000313" key="2">
    <source>
        <dbReference type="EMBL" id="QOW45139.1"/>
    </source>
</evidence>
<sequence length="109" mass="12723">MNILFICSRNQWRSPTAEHVFAVGYGIKTRSAGTSRHAKHTLSSKDIAWADLIFVMEQKHKQNIKEKFPKQLQHKKIIVLDIPDDYHYMDEALIELLQDIIPPYLDDFA</sequence>
<dbReference type="EMBL" id="CP048659">
    <property type="protein sequence ID" value="QOW45139.1"/>
    <property type="molecule type" value="Genomic_DNA"/>
</dbReference>
<reference evidence="2 3" key="1">
    <citation type="submission" date="2020-02" db="EMBL/GenBank/DDBJ databases">
        <title>Tigecycline-resistant Acinetobacter species from pigs and migratory birds.</title>
        <authorList>
            <person name="Chen C."/>
            <person name="Sun J."/>
            <person name="Liao X.-P."/>
            <person name="Liu Y.-H."/>
        </authorList>
    </citation>
    <scope>NUCLEOTIDE SEQUENCE [LARGE SCALE GENOMIC DNA]</scope>
    <source>
        <strain evidence="2 3">YH12207_T</strain>
    </source>
</reference>
<dbReference type="Gene3D" id="3.40.50.2300">
    <property type="match status" value="2"/>
</dbReference>
<dbReference type="InterPro" id="IPR036196">
    <property type="entry name" value="Ptyr_pPase_sf"/>
</dbReference>
<dbReference type="InterPro" id="IPR016919">
    <property type="entry name" value="UCP029416_PTP"/>
</dbReference>
<keyword evidence="3" id="KW-1185">Reference proteome</keyword>
<dbReference type="SUPFAM" id="SSF52788">
    <property type="entry name" value="Phosphotyrosine protein phosphatases I"/>
    <property type="match status" value="1"/>
</dbReference>
<evidence type="ECO:0000259" key="1">
    <source>
        <dbReference type="SMART" id="SM00226"/>
    </source>
</evidence>
<dbReference type="PIRSF" id="PIRSF029416">
    <property type="entry name" value="UCP029416_PTP"/>
    <property type="match status" value="1"/>
</dbReference>
<gene>
    <name evidence="2" type="ORF">G0028_04050</name>
</gene>
<evidence type="ECO:0000313" key="3">
    <source>
        <dbReference type="Proteomes" id="UP000593966"/>
    </source>
</evidence>
<proteinExistence type="predicted"/>